<dbReference type="EnsemblMetazoa" id="AMAM019717-RA">
    <property type="protein sequence ID" value="AMAM019717-PA"/>
    <property type="gene ID" value="AMAM019717"/>
</dbReference>
<accession>A0A182T4Y7</accession>
<feature type="region of interest" description="Disordered" evidence="1">
    <location>
        <begin position="144"/>
        <end position="180"/>
    </location>
</feature>
<dbReference type="AlphaFoldDB" id="A0A182T4Y7"/>
<dbReference type="Proteomes" id="UP000075901">
    <property type="component" value="Unassembled WGS sequence"/>
</dbReference>
<organism evidence="2 3">
    <name type="scientific">Anopheles maculatus</name>
    <dbReference type="NCBI Taxonomy" id="74869"/>
    <lineage>
        <taxon>Eukaryota</taxon>
        <taxon>Metazoa</taxon>
        <taxon>Ecdysozoa</taxon>
        <taxon>Arthropoda</taxon>
        <taxon>Hexapoda</taxon>
        <taxon>Insecta</taxon>
        <taxon>Pterygota</taxon>
        <taxon>Neoptera</taxon>
        <taxon>Endopterygota</taxon>
        <taxon>Diptera</taxon>
        <taxon>Nematocera</taxon>
        <taxon>Culicoidea</taxon>
        <taxon>Culicidae</taxon>
        <taxon>Anophelinae</taxon>
        <taxon>Anopheles</taxon>
        <taxon>Anopheles maculatus group</taxon>
    </lineage>
</organism>
<sequence>MQLNAVKKINSLLQSGSVSVTGISSGQQRVLQRKPITTTTPSGVLISSSSNNNSFAARQQQPKCYICGENAGLNATILSEASTTTTQTEYVVKLAKVIGPDYSVVLTVEDVICRRCIVLLNQFDKLESELETLRGTLLSFIHKKNNIPDDGPDTSSSSGLVGSPPPKMPKLQPISSAGSGGTVVTPAGNVTYSIKTIAGQQQQMVDANTSGASTDLNTSATSDVEAQLTSMFEKNSTSPGTTVKQHIVVTTNNGGTATMGESAGGGGMGVNRKGTKLYKCIPCGFKTADLAQFQPHYATCQPR</sequence>
<keyword evidence="3" id="KW-1185">Reference proteome</keyword>
<evidence type="ECO:0000313" key="3">
    <source>
        <dbReference type="Proteomes" id="UP000075901"/>
    </source>
</evidence>
<dbReference type="VEuPathDB" id="VectorBase:AMAM019717"/>
<proteinExistence type="predicted"/>
<name>A0A182T4Y7_9DIPT</name>
<reference evidence="2" key="2">
    <citation type="submission" date="2020-05" db="UniProtKB">
        <authorList>
            <consortium name="EnsemblMetazoa"/>
        </authorList>
    </citation>
    <scope>IDENTIFICATION</scope>
    <source>
        <strain evidence="2">maculatus3</strain>
    </source>
</reference>
<protein>
    <submittedName>
        <fullName evidence="2">Uncharacterized protein</fullName>
    </submittedName>
</protein>
<evidence type="ECO:0000256" key="1">
    <source>
        <dbReference type="SAM" id="MobiDB-lite"/>
    </source>
</evidence>
<evidence type="ECO:0000313" key="2">
    <source>
        <dbReference type="EnsemblMetazoa" id="AMAM019717-PA"/>
    </source>
</evidence>
<reference evidence="3" key="1">
    <citation type="submission" date="2013-09" db="EMBL/GenBank/DDBJ databases">
        <title>The Genome Sequence of Anopheles maculatus species B.</title>
        <authorList>
            <consortium name="The Broad Institute Genomics Platform"/>
            <person name="Neafsey D.E."/>
            <person name="Besansky N."/>
            <person name="Howell P."/>
            <person name="Walton C."/>
            <person name="Young S.K."/>
            <person name="Zeng Q."/>
            <person name="Gargeya S."/>
            <person name="Fitzgerald M."/>
            <person name="Haas B."/>
            <person name="Abouelleil A."/>
            <person name="Allen A.W."/>
            <person name="Alvarado L."/>
            <person name="Arachchi H.M."/>
            <person name="Berlin A.M."/>
            <person name="Chapman S.B."/>
            <person name="Gainer-Dewar J."/>
            <person name="Goldberg J."/>
            <person name="Griggs A."/>
            <person name="Gujja S."/>
            <person name="Hansen M."/>
            <person name="Howarth C."/>
            <person name="Imamovic A."/>
            <person name="Ireland A."/>
            <person name="Larimer J."/>
            <person name="McCowan C."/>
            <person name="Murphy C."/>
            <person name="Pearson M."/>
            <person name="Poon T.W."/>
            <person name="Priest M."/>
            <person name="Roberts A."/>
            <person name="Saif S."/>
            <person name="Shea T."/>
            <person name="Sisk P."/>
            <person name="Sykes S."/>
            <person name="Wortman J."/>
            <person name="Nusbaum C."/>
            <person name="Birren B."/>
        </authorList>
    </citation>
    <scope>NUCLEOTIDE SEQUENCE [LARGE SCALE GENOMIC DNA]</scope>
    <source>
        <strain evidence="3">maculatus3</strain>
    </source>
</reference>